<evidence type="ECO:0000256" key="11">
    <source>
        <dbReference type="PIRSR" id="PIRSR622684-1"/>
    </source>
</evidence>
<organism evidence="15">
    <name type="scientific">Hydra vulgaris</name>
    <name type="common">Hydra</name>
    <name type="synonym">Hydra attenuata</name>
    <dbReference type="NCBI Taxonomy" id="6087"/>
    <lineage>
        <taxon>Eukaryota</taxon>
        <taxon>Metazoa</taxon>
        <taxon>Cnidaria</taxon>
        <taxon>Hydrozoa</taxon>
        <taxon>Hydroidolina</taxon>
        <taxon>Anthoathecata</taxon>
        <taxon>Aplanulata</taxon>
        <taxon>Hydridae</taxon>
        <taxon>Hydra</taxon>
    </lineage>
</organism>
<evidence type="ECO:0000256" key="5">
    <source>
        <dbReference type="ARBA" id="ARBA00022737"/>
    </source>
</evidence>
<evidence type="ECO:0000256" key="8">
    <source>
        <dbReference type="ARBA" id="ARBA00022837"/>
    </source>
</evidence>
<dbReference type="OrthoDB" id="424753at2759"/>
<dbReference type="InterPro" id="IPR036213">
    <property type="entry name" value="Calpain_III_sf"/>
</dbReference>
<dbReference type="SUPFAM" id="SSF54001">
    <property type="entry name" value="Cysteine proteinases"/>
    <property type="match status" value="1"/>
</dbReference>
<feature type="non-terminal residue" evidence="15">
    <location>
        <position position="1"/>
    </location>
</feature>
<dbReference type="CDD" id="cd00214">
    <property type="entry name" value="Calpain_III"/>
    <property type="match status" value="1"/>
</dbReference>
<evidence type="ECO:0000256" key="1">
    <source>
        <dbReference type="ARBA" id="ARBA00007623"/>
    </source>
</evidence>
<keyword evidence="5" id="KW-0677">Repeat</keyword>
<dbReference type="Gene3D" id="3.90.70.10">
    <property type="entry name" value="Cysteine proteinases"/>
    <property type="match status" value="1"/>
</dbReference>
<dbReference type="InterPro" id="IPR011992">
    <property type="entry name" value="EF-hand-dom_pair"/>
</dbReference>
<keyword evidence="9" id="KW-0455">Luminescence</keyword>
<sequence length="706" mass="80624">IEIGMATVTVTTKKVYSASAPAGYHLGGAHQEVGQAKTPSHAIPFNGVSFSDLQKQLLKNKVLFEDPDFPATDDSLFFSKKPPRPFVWKRPHEIVSDPKMFVGGASRFDITQGMLGDCWLLAAVAALCQYEGLLYQVVPPDQDFKTNYCGLIRFRFWQYGDWNEIVIDDRLPTYNNKLVFLHSAQNNEFWSALLEKAYAKLCGSYESLKGGQTSEAMEDFTGGVTESFNTQKAPKRFFKLLQKAQERQSLMCCSIEAAPNEVEAKLDNGLIKGHAYTITDIKKLHEHKLIRVRNPWGNDREWTGAWSDKSNEWHRVSQADKESLGITYDDDGEFWMSFDDFRKNFTRVEVCMLSPDSAGDSDRKSWEMVINQGSWQKHVSAGGCRNFPETFHLNPQYRIKLEDPDDDDEVDNCTIVIGVIQKGRRKQKRVGAQNLTVGFAIYKLEDDVNEYIEQDRLNKDFFLYHKSFARSENFVNAREVTGRFSLPPGEYVILPSTFKNNEEGDFILRMFSEKAHKSSCMDTLTQIEYKPRQESASEDASFDAKFKPFFVKVAGKDEEIDAFELQTVLTAALKTEMHGKEFSLEACRSMVAMTDRDRNGRLDYNEFRSCWRTVMEWKNNFNAYDKDGSGDMDAIELRDALAKLGFKLSSPALSSLALRYVNKHGNVSFDDYIQACCRVRSSFESYLSYQGKSFTLDDYIMSAIYT</sequence>
<evidence type="ECO:0000259" key="13">
    <source>
        <dbReference type="PROSITE" id="PS50203"/>
    </source>
</evidence>
<dbReference type="PROSITE" id="PS50203">
    <property type="entry name" value="CALPAIN_CAT"/>
    <property type="match status" value="1"/>
</dbReference>
<keyword evidence="4" id="KW-0479">Metal-binding</keyword>
<dbReference type="GO" id="GO:0005737">
    <property type="term" value="C:cytoplasm"/>
    <property type="evidence" value="ECO:0007669"/>
    <property type="project" value="TreeGrafter"/>
</dbReference>
<evidence type="ECO:0000256" key="7">
    <source>
        <dbReference type="ARBA" id="ARBA00022807"/>
    </source>
</evidence>
<evidence type="ECO:0000256" key="6">
    <source>
        <dbReference type="ARBA" id="ARBA00022801"/>
    </source>
</evidence>
<comment type="similarity">
    <text evidence="2">Belongs to the aequorin family.</text>
</comment>
<dbReference type="SUPFAM" id="SSF49758">
    <property type="entry name" value="Calpain large subunit, middle domain (domain III)"/>
    <property type="match status" value="1"/>
</dbReference>
<dbReference type="InterPro" id="IPR038765">
    <property type="entry name" value="Papain-like_cys_pep_sf"/>
</dbReference>
<evidence type="ECO:0000256" key="12">
    <source>
        <dbReference type="PROSITE-ProRule" id="PRU00239"/>
    </source>
</evidence>
<dbReference type="SMART" id="SM00720">
    <property type="entry name" value="calpain_III"/>
    <property type="match status" value="1"/>
</dbReference>
<accession>T2MJ45</accession>
<dbReference type="PROSITE" id="PS00018">
    <property type="entry name" value="EF_HAND_1"/>
    <property type="match status" value="1"/>
</dbReference>
<dbReference type="FunFam" id="3.90.70.10:FF:000001">
    <property type="entry name" value="Calpain-1 catalytic subunit"/>
    <property type="match status" value="1"/>
</dbReference>
<evidence type="ECO:0000256" key="9">
    <source>
        <dbReference type="ARBA" id="ARBA00023223"/>
    </source>
</evidence>
<dbReference type="PROSITE" id="PS00139">
    <property type="entry name" value="THIOL_PROTEASE_CYS"/>
    <property type="match status" value="1"/>
</dbReference>
<dbReference type="CDD" id="cd00044">
    <property type="entry name" value="CysPc"/>
    <property type="match status" value="1"/>
</dbReference>
<dbReference type="Pfam" id="PF00648">
    <property type="entry name" value="Peptidase_C2"/>
    <property type="match status" value="1"/>
</dbReference>
<dbReference type="SMART" id="SM00230">
    <property type="entry name" value="CysPc"/>
    <property type="match status" value="1"/>
</dbReference>
<dbReference type="AlphaFoldDB" id="T2MJ45"/>
<evidence type="ECO:0000256" key="4">
    <source>
        <dbReference type="ARBA" id="ARBA00022723"/>
    </source>
</evidence>
<reference evidence="15" key="1">
    <citation type="journal article" date="2013" name="Genome Biol. Evol.">
        <title>Punctuated emergences of genetic and phenotypic innovations in eumetazoan, bilaterian, euteleostome, and hominidae ancestors.</title>
        <authorList>
            <person name="Wenger Y."/>
            <person name="Galliot B."/>
        </authorList>
    </citation>
    <scope>NUCLEOTIDE SEQUENCE</scope>
    <source>
        <tissue evidence="15">Whole animals</tissue>
    </source>
</reference>
<dbReference type="Pfam" id="PF01067">
    <property type="entry name" value="Calpain_III"/>
    <property type="match status" value="1"/>
</dbReference>
<feature type="active site" evidence="11 12">
    <location>
        <position position="118"/>
    </location>
</feature>
<evidence type="ECO:0000256" key="2">
    <source>
        <dbReference type="ARBA" id="ARBA00007828"/>
    </source>
</evidence>
<feature type="domain" description="EF-hand" evidence="14">
    <location>
        <begin position="612"/>
        <end position="647"/>
    </location>
</feature>
<dbReference type="Gene3D" id="2.60.120.380">
    <property type="match status" value="1"/>
</dbReference>
<keyword evidence="7 12" id="KW-0788">Thiol protease</keyword>
<evidence type="ECO:0000256" key="3">
    <source>
        <dbReference type="ARBA" id="ARBA00022670"/>
    </source>
</evidence>
<keyword evidence="6 12" id="KW-0378">Hydrolase</keyword>
<dbReference type="EMBL" id="HAAD01005874">
    <property type="protein sequence ID" value="CDG72106.1"/>
    <property type="molecule type" value="mRNA"/>
</dbReference>
<evidence type="ECO:0000313" key="15">
    <source>
        <dbReference type="EMBL" id="CDG72106.1"/>
    </source>
</evidence>
<evidence type="ECO:0000256" key="10">
    <source>
        <dbReference type="ARBA" id="ARBA00023262"/>
    </source>
</evidence>
<feature type="active site" evidence="11 12">
    <location>
        <position position="294"/>
    </location>
</feature>
<dbReference type="InterPro" id="IPR022684">
    <property type="entry name" value="Calpain_cysteine_protease"/>
</dbReference>
<dbReference type="PRINTS" id="PR00704">
    <property type="entry name" value="CALPAIN"/>
</dbReference>
<dbReference type="SUPFAM" id="SSF47473">
    <property type="entry name" value="EF-hand"/>
    <property type="match status" value="1"/>
</dbReference>
<dbReference type="GO" id="GO:0005509">
    <property type="term" value="F:calcium ion binding"/>
    <property type="evidence" value="ECO:0007669"/>
    <property type="project" value="InterPro"/>
</dbReference>
<evidence type="ECO:0000259" key="14">
    <source>
        <dbReference type="PROSITE" id="PS50222"/>
    </source>
</evidence>
<feature type="active site" evidence="11 12">
    <location>
        <position position="274"/>
    </location>
</feature>
<proteinExistence type="evidence at transcript level"/>
<name>T2MJ45_HYDVU</name>
<dbReference type="FunFam" id="2.60.120.380:FF:000001">
    <property type="entry name" value="Calpain-1 catalytic subunit"/>
    <property type="match status" value="1"/>
</dbReference>
<dbReference type="InterPro" id="IPR001300">
    <property type="entry name" value="Peptidase_C2_calpain_cat"/>
</dbReference>
<dbReference type="InterPro" id="IPR002048">
    <property type="entry name" value="EF_hand_dom"/>
</dbReference>
<feature type="domain" description="Calpain catalytic" evidence="13">
    <location>
        <begin position="63"/>
        <end position="354"/>
    </location>
</feature>
<dbReference type="PROSITE" id="PS50222">
    <property type="entry name" value="EF_HAND_2"/>
    <property type="match status" value="1"/>
</dbReference>
<dbReference type="GO" id="GO:0006508">
    <property type="term" value="P:proteolysis"/>
    <property type="evidence" value="ECO:0007669"/>
    <property type="project" value="UniProtKB-KW"/>
</dbReference>
<dbReference type="Gene3D" id="1.10.238.10">
    <property type="entry name" value="EF-hand"/>
    <property type="match status" value="1"/>
</dbReference>
<dbReference type="InterPro" id="IPR000169">
    <property type="entry name" value="Pept_cys_AS"/>
</dbReference>
<comment type="similarity">
    <text evidence="1">Belongs to the peptidase C2 family.</text>
</comment>
<dbReference type="InterPro" id="IPR022682">
    <property type="entry name" value="Calpain_domain_III"/>
</dbReference>
<gene>
    <name evidence="15" type="primary">CAPN9</name>
</gene>
<keyword evidence="3 12" id="KW-0645">Protease</keyword>
<protein>
    <submittedName>
        <fullName evidence="15">Calpain-9</fullName>
    </submittedName>
</protein>
<keyword evidence="8" id="KW-0106">Calcium</keyword>
<dbReference type="GO" id="GO:0004198">
    <property type="term" value="F:calcium-dependent cysteine-type endopeptidase activity"/>
    <property type="evidence" value="ECO:0007669"/>
    <property type="project" value="InterPro"/>
</dbReference>
<dbReference type="InterPro" id="IPR018247">
    <property type="entry name" value="EF_Hand_1_Ca_BS"/>
</dbReference>
<dbReference type="GO" id="GO:0008218">
    <property type="term" value="P:bioluminescence"/>
    <property type="evidence" value="ECO:0007669"/>
    <property type="project" value="UniProtKB-KW"/>
</dbReference>
<dbReference type="SMART" id="SM00054">
    <property type="entry name" value="EFh"/>
    <property type="match status" value="2"/>
</dbReference>
<dbReference type="PANTHER" id="PTHR10183:SF433">
    <property type="entry name" value="CALPAIN-A-RELATED"/>
    <property type="match status" value="1"/>
</dbReference>
<dbReference type="InterPro" id="IPR033883">
    <property type="entry name" value="C2_III"/>
</dbReference>
<dbReference type="PANTHER" id="PTHR10183">
    <property type="entry name" value="CALPAIN"/>
    <property type="match status" value="1"/>
</dbReference>
<dbReference type="InterPro" id="IPR022683">
    <property type="entry name" value="Calpain_III"/>
</dbReference>
<keyword evidence="10" id="KW-0599">Photoprotein</keyword>